<dbReference type="GeneID" id="59234859"/>
<evidence type="ECO:0000256" key="1">
    <source>
        <dbReference type="SAM" id="SignalP"/>
    </source>
</evidence>
<accession>A0A7H9AXQ5</accession>
<evidence type="ECO:0000313" key="2">
    <source>
        <dbReference type="EMBL" id="QLG71198.1"/>
    </source>
</evidence>
<evidence type="ECO:0000313" key="3">
    <source>
        <dbReference type="Proteomes" id="UP000509704"/>
    </source>
</evidence>
<name>A0A7H9AXQ5_ZYGMR</name>
<feature type="chain" id="PRO_5028967818" description="Killer toxin Kp4 domain-containing protein" evidence="1">
    <location>
        <begin position="24"/>
        <end position="213"/>
    </location>
</feature>
<keyword evidence="3" id="KW-1185">Reference proteome</keyword>
<dbReference type="KEGG" id="zmk:HG535_0B02370"/>
<dbReference type="EMBL" id="CP058605">
    <property type="protein sequence ID" value="QLG71198.1"/>
    <property type="molecule type" value="Genomic_DNA"/>
</dbReference>
<dbReference type="RefSeq" id="XP_037142926.1">
    <property type="nucleotide sequence ID" value="XM_037287031.1"/>
</dbReference>
<proteinExistence type="predicted"/>
<reference evidence="2 3" key="1">
    <citation type="submission" date="2020-07" db="EMBL/GenBank/DDBJ databases">
        <title>The yeast mating-type switching endonuclease HO is a domesticated member of an unorthodox homing genetic element family.</title>
        <authorList>
            <person name="Coughlan A.Y."/>
            <person name="Lombardi L."/>
            <person name="Braun-Galleani S."/>
            <person name="Martos A.R."/>
            <person name="Galeote V."/>
            <person name="Bigey F."/>
            <person name="Dequin S."/>
            <person name="Byrne K.P."/>
            <person name="Wolfe K.H."/>
        </authorList>
    </citation>
    <scope>NUCLEOTIDE SEQUENCE [LARGE SCALE GENOMIC DNA]</scope>
    <source>
        <strain evidence="2 3">NRRL Y-6702</strain>
    </source>
</reference>
<organism evidence="2 3">
    <name type="scientific">Zygotorulaspora mrakii</name>
    <name type="common">Zygosaccharomyces mrakii</name>
    <dbReference type="NCBI Taxonomy" id="42260"/>
    <lineage>
        <taxon>Eukaryota</taxon>
        <taxon>Fungi</taxon>
        <taxon>Dikarya</taxon>
        <taxon>Ascomycota</taxon>
        <taxon>Saccharomycotina</taxon>
        <taxon>Saccharomycetes</taxon>
        <taxon>Saccharomycetales</taxon>
        <taxon>Saccharomycetaceae</taxon>
        <taxon>Zygotorulaspora</taxon>
    </lineage>
</organism>
<feature type="signal peptide" evidence="1">
    <location>
        <begin position="1"/>
        <end position="23"/>
    </location>
</feature>
<gene>
    <name evidence="2" type="ORF">HG535_0B02370</name>
</gene>
<protein>
    <recommendedName>
        <fullName evidence="4">Killer toxin Kp4 domain-containing protein</fullName>
    </recommendedName>
</protein>
<keyword evidence="1" id="KW-0732">Signal</keyword>
<dbReference type="Proteomes" id="UP000509704">
    <property type="component" value="Chromosome 2"/>
</dbReference>
<evidence type="ECO:0008006" key="4">
    <source>
        <dbReference type="Google" id="ProtNLM"/>
    </source>
</evidence>
<dbReference type="AlphaFoldDB" id="A0A7H9AXQ5"/>
<sequence length="213" mass="23432">MLLGDSITVFLAGLLGFLSSVTARHNDEVVVQVNTNVLLNAQNNMVEIDGQAYGILADKYDYNVDPVVENITIPARNTDNRGGGRLTVALMNVLSTFVNRRPLLTGKICNTMCFSETTEDSTAYAICIYRYTKSALGCTTVDIPHLRNVIKDKLLEFARQELTGKCITIFDSNSSVTYAKIVMLGNGISMGDVHCEAPSDWNAPTFFQKSYII</sequence>